<reference evidence="2" key="2">
    <citation type="journal article" date="2018" name="Plant J.">
        <title>The Sorghum bicolor reference genome: improved assembly, gene annotations, a transcriptome atlas, and signatures of genome organization.</title>
        <authorList>
            <person name="McCormick R.F."/>
            <person name="Truong S.K."/>
            <person name="Sreedasyam A."/>
            <person name="Jenkins J."/>
            <person name="Shu S."/>
            <person name="Sims D."/>
            <person name="Kennedy M."/>
            <person name="Amirebrahimi M."/>
            <person name="Weers B.D."/>
            <person name="McKinley B."/>
            <person name="Mattison A."/>
            <person name="Morishige D.T."/>
            <person name="Grimwood J."/>
            <person name="Schmutz J."/>
            <person name="Mullet J.E."/>
        </authorList>
    </citation>
    <scope>NUCLEOTIDE SEQUENCE [LARGE SCALE GENOMIC DNA]</scope>
    <source>
        <strain evidence="2">cv. BTx623</strain>
    </source>
</reference>
<dbReference type="InParanoid" id="A0A1Z5RCU9"/>
<dbReference type="Proteomes" id="UP000000768">
    <property type="component" value="Chromosome 6"/>
</dbReference>
<dbReference type="AlphaFoldDB" id="A0A1Z5RCU9"/>
<evidence type="ECO:0000313" key="2">
    <source>
        <dbReference type="Proteomes" id="UP000000768"/>
    </source>
</evidence>
<dbReference type="Gramene" id="OQU81584">
    <property type="protein sequence ID" value="OQU81584"/>
    <property type="gene ID" value="SORBI_3006G080050"/>
</dbReference>
<gene>
    <name evidence="1" type="ORF">SORBI_3006G080050</name>
</gene>
<protein>
    <submittedName>
        <fullName evidence="1">Uncharacterized protein</fullName>
    </submittedName>
</protein>
<proteinExistence type="predicted"/>
<evidence type="ECO:0000313" key="1">
    <source>
        <dbReference type="EMBL" id="OQU81584.1"/>
    </source>
</evidence>
<organism evidence="1 2">
    <name type="scientific">Sorghum bicolor</name>
    <name type="common">Sorghum</name>
    <name type="synonym">Sorghum vulgare</name>
    <dbReference type="NCBI Taxonomy" id="4558"/>
    <lineage>
        <taxon>Eukaryota</taxon>
        <taxon>Viridiplantae</taxon>
        <taxon>Streptophyta</taxon>
        <taxon>Embryophyta</taxon>
        <taxon>Tracheophyta</taxon>
        <taxon>Spermatophyta</taxon>
        <taxon>Magnoliopsida</taxon>
        <taxon>Liliopsida</taxon>
        <taxon>Poales</taxon>
        <taxon>Poaceae</taxon>
        <taxon>PACMAD clade</taxon>
        <taxon>Panicoideae</taxon>
        <taxon>Andropogonodae</taxon>
        <taxon>Andropogoneae</taxon>
        <taxon>Sorghinae</taxon>
        <taxon>Sorghum</taxon>
    </lineage>
</organism>
<sequence length="68" mass="7939">MLHFHKVESAKFQLHRRFPQQLYELIIDASTNRFGAGDNKYRAMVEVLAMVVPQKVISFEAIRLPHTN</sequence>
<name>A0A1Z5RCU9_SORBI</name>
<accession>A0A1Z5RCU9</accession>
<reference evidence="1 2" key="1">
    <citation type="journal article" date="2009" name="Nature">
        <title>The Sorghum bicolor genome and the diversification of grasses.</title>
        <authorList>
            <person name="Paterson A.H."/>
            <person name="Bowers J.E."/>
            <person name="Bruggmann R."/>
            <person name="Dubchak I."/>
            <person name="Grimwood J."/>
            <person name="Gundlach H."/>
            <person name="Haberer G."/>
            <person name="Hellsten U."/>
            <person name="Mitros T."/>
            <person name="Poliakov A."/>
            <person name="Schmutz J."/>
            <person name="Spannagl M."/>
            <person name="Tang H."/>
            <person name="Wang X."/>
            <person name="Wicker T."/>
            <person name="Bharti A.K."/>
            <person name="Chapman J."/>
            <person name="Feltus F.A."/>
            <person name="Gowik U."/>
            <person name="Grigoriev I.V."/>
            <person name="Lyons E."/>
            <person name="Maher C.A."/>
            <person name="Martis M."/>
            <person name="Narechania A."/>
            <person name="Otillar R.P."/>
            <person name="Penning B.W."/>
            <person name="Salamov A.A."/>
            <person name="Wang Y."/>
            <person name="Zhang L."/>
            <person name="Carpita N.C."/>
            <person name="Freeling M."/>
            <person name="Gingle A.R."/>
            <person name="Hash C.T."/>
            <person name="Keller B."/>
            <person name="Klein P."/>
            <person name="Kresovich S."/>
            <person name="McCann M.C."/>
            <person name="Ming R."/>
            <person name="Peterson D.G."/>
            <person name="Mehboob-ur-Rahman"/>
            <person name="Ware D."/>
            <person name="Westhoff P."/>
            <person name="Mayer K.F."/>
            <person name="Messing J."/>
            <person name="Rokhsar D.S."/>
        </authorList>
    </citation>
    <scope>NUCLEOTIDE SEQUENCE [LARGE SCALE GENOMIC DNA]</scope>
    <source>
        <strain evidence="2">cv. BTx623</strain>
    </source>
</reference>
<dbReference type="EMBL" id="CM000765">
    <property type="protein sequence ID" value="OQU81584.1"/>
    <property type="molecule type" value="Genomic_DNA"/>
</dbReference>
<keyword evidence="2" id="KW-1185">Reference proteome</keyword>